<protein>
    <submittedName>
        <fullName evidence="1">Nucleotide pyrophosphohydrolase</fullName>
    </submittedName>
</protein>
<dbReference type="EMBL" id="RYYV01000004">
    <property type="protein sequence ID" value="RUL77599.1"/>
    <property type="molecule type" value="Genomic_DNA"/>
</dbReference>
<dbReference type="GO" id="GO:0016787">
    <property type="term" value="F:hydrolase activity"/>
    <property type="evidence" value="ECO:0007669"/>
    <property type="project" value="UniProtKB-KW"/>
</dbReference>
<proteinExistence type="predicted"/>
<comment type="caution">
    <text evidence="1">The sequence shown here is derived from an EMBL/GenBank/DDBJ whole genome shotgun (WGS) entry which is preliminary data.</text>
</comment>
<gene>
    <name evidence="1" type="ORF">EKH80_06900</name>
</gene>
<evidence type="ECO:0000313" key="1">
    <source>
        <dbReference type="EMBL" id="RUL77599.1"/>
    </source>
</evidence>
<keyword evidence="1" id="KW-0378">Hydrolase</keyword>
<dbReference type="AlphaFoldDB" id="A0A432M962"/>
<evidence type="ECO:0000313" key="2">
    <source>
        <dbReference type="Proteomes" id="UP000274358"/>
    </source>
</evidence>
<dbReference type="Proteomes" id="UP000274358">
    <property type="component" value="Unassembled WGS sequence"/>
</dbReference>
<organism evidence="1 2">
    <name type="scientific">Dyella choica</name>
    <dbReference type="NCBI Taxonomy" id="1927959"/>
    <lineage>
        <taxon>Bacteria</taxon>
        <taxon>Pseudomonadati</taxon>
        <taxon>Pseudomonadota</taxon>
        <taxon>Gammaproteobacteria</taxon>
        <taxon>Lysobacterales</taxon>
        <taxon>Rhodanobacteraceae</taxon>
        <taxon>Dyella</taxon>
    </lineage>
</organism>
<dbReference type="OrthoDB" id="5953925at2"/>
<dbReference type="Gene3D" id="1.10.287.1080">
    <property type="entry name" value="MazG-like"/>
    <property type="match status" value="1"/>
</dbReference>
<dbReference type="CDD" id="cd11543">
    <property type="entry name" value="NTP-PPase_u6"/>
    <property type="match status" value="1"/>
</dbReference>
<sequence>MEFSDLEKSALQLNELYEQLEIKRWGRIWTTAELALGFVGDVGDLAKLIQANAGIRDIDNCKAKLGHELSDCLWSIIVLANKCGIDLEAEFVRNTRELAEHVSSELVT</sequence>
<dbReference type="RefSeq" id="WP_126683994.1">
    <property type="nucleotide sequence ID" value="NZ_RYYV01000004.1"/>
</dbReference>
<keyword evidence="2" id="KW-1185">Reference proteome</keyword>
<accession>A0A432M962</accession>
<name>A0A432M962_9GAMM</name>
<reference evidence="1 2" key="1">
    <citation type="submission" date="2018-12" db="EMBL/GenBank/DDBJ databases">
        <title>Dyella dinghuensis sp. nov. DHOA06 and Dyella choica sp. nov. 4M-K27, isolated from forest soil.</title>
        <authorList>
            <person name="Qiu L.-H."/>
            <person name="Gao Z.-H."/>
        </authorList>
    </citation>
    <scope>NUCLEOTIDE SEQUENCE [LARGE SCALE GENOMIC DNA]</scope>
    <source>
        <strain evidence="1 2">4M-K27</strain>
    </source>
</reference>
<dbReference type="SUPFAM" id="SSF101386">
    <property type="entry name" value="all-alpha NTP pyrophosphatases"/>
    <property type="match status" value="1"/>
</dbReference>